<dbReference type="Proteomes" id="UP000886106">
    <property type="component" value="Unassembled WGS sequence"/>
</dbReference>
<comment type="caution">
    <text evidence="6">The sequence shown here is derived from an EMBL/GenBank/DDBJ whole genome shotgun (WGS) entry which is preliminary data.</text>
</comment>
<organism evidence="6">
    <name type="scientific">candidate division WWE3 bacterium</name>
    <dbReference type="NCBI Taxonomy" id="2053526"/>
    <lineage>
        <taxon>Bacteria</taxon>
        <taxon>Katanobacteria</taxon>
    </lineage>
</organism>
<keyword evidence="2 5" id="KW-0689">Ribosomal protein</keyword>
<name>A0A7V5MI27_UNCKA</name>
<sequence length="68" mass="7990">MLVKELREKSIKELYKILRDSVKELQVLTLNLKIGKSSDIKTKRLLKKKIARIKTVIKEKEVLKNEKA</sequence>
<dbReference type="HAMAP" id="MF_00374">
    <property type="entry name" value="Ribosomal_uL29"/>
    <property type="match status" value="1"/>
</dbReference>
<protein>
    <recommendedName>
        <fullName evidence="4 5">Large ribosomal subunit protein uL29</fullName>
    </recommendedName>
</protein>
<dbReference type="InterPro" id="IPR001854">
    <property type="entry name" value="Ribosomal_uL29"/>
</dbReference>
<reference evidence="6" key="1">
    <citation type="journal article" date="2020" name="mSystems">
        <title>Genome- and Community-Level Interaction Insights into Carbon Utilization and Element Cycling Functions of Hydrothermarchaeota in Hydrothermal Sediment.</title>
        <authorList>
            <person name="Zhou Z."/>
            <person name="Liu Y."/>
            <person name="Xu W."/>
            <person name="Pan J."/>
            <person name="Luo Z.H."/>
            <person name="Li M."/>
        </authorList>
    </citation>
    <scope>NUCLEOTIDE SEQUENCE [LARGE SCALE GENOMIC DNA]</scope>
    <source>
        <strain evidence="6">HyVt-517</strain>
    </source>
</reference>
<dbReference type="EMBL" id="DRNS01000069">
    <property type="protein sequence ID" value="HHH14256.1"/>
    <property type="molecule type" value="Genomic_DNA"/>
</dbReference>
<dbReference type="SUPFAM" id="SSF46561">
    <property type="entry name" value="Ribosomal protein L29 (L29p)"/>
    <property type="match status" value="1"/>
</dbReference>
<dbReference type="NCBIfam" id="TIGR00012">
    <property type="entry name" value="L29"/>
    <property type="match status" value="1"/>
</dbReference>
<dbReference type="GO" id="GO:0006412">
    <property type="term" value="P:translation"/>
    <property type="evidence" value="ECO:0007669"/>
    <property type="project" value="UniProtKB-UniRule"/>
</dbReference>
<evidence type="ECO:0000256" key="3">
    <source>
        <dbReference type="ARBA" id="ARBA00023274"/>
    </source>
</evidence>
<evidence type="ECO:0000313" key="6">
    <source>
        <dbReference type="EMBL" id="HHH14256.1"/>
    </source>
</evidence>
<keyword evidence="3 5" id="KW-0687">Ribonucleoprotein</keyword>
<evidence type="ECO:0000256" key="2">
    <source>
        <dbReference type="ARBA" id="ARBA00022980"/>
    </source>
</evidence>
<dbReference type="Gene3D" id="1.10.287.310">
    <property type="match status" value="1"/>
</dbReference>
<proteinExistence type="inferred from homology"/>
<evidence type="ECO:0000256" key="1">
    <source>
        <dbReference type="ARBA" id="ARBA00009254"/>
    </source>
</evidence>
<gene>
    <name evidence="5 6" type="primary">rpmC</name>
    <name evidence="6" type="ORF">ENJ78_00935</name>
</gene>
<dbReference type="GO" id="GO:0005840">
    <property type="term" value="C:ribosome"/>
    <property type="evidence" value="ECO:0007669"/>
    <property type="project" value="UniProtKB-KW"/>
</dbReference>
<dbReference type="InterPro" id="IPR036049">
    <property type="entry name" value="Ribosomal_uL29_sf"/>
</dbReference>
<evidence type="ECO:0000256" key="5">
    <source>
        <dbReference type="HAMAP-Rule" id="MF_00374"/>
    </source>
</evidence>
<dbReference type="Pfam" id="PF00831">
    <property type="entry name" value="Ribosomal_L29"/>
    <property type="match status" value="1"/>
</dbReference>
<accession>A0A7V5MI27</accession>
<comment type="similarity">
    <text evidence="1 5">Belongs to the universal ribosomal protein uL29 family.</text>
</comment>
<dbReference type="GO" id="GO:1990904">
    <property type="term" value="C:ribonucleoprotein complex"/>
    <property type="evidence" value="ECO:0007669"/>
    <property type="project" value="UniProtKB-KW"/>
</dbReference>
<dbReference type="GO" id="GO:0003735">
    <property type="term" value="F:structural constituent of ribosome"/>
    <property type="evidence" value="ECO:0007669"/>
    <property type="project" value="InterPro"/>
</dbReference>
<evidence type="ECO:0000256" key="4">
    <source>
        <dbReference type="ARBA" id="ARBA00035204"/>
    </source>
</evidence>
<dbReference type="AlphaFoldDB" id="A0A7V5MI27"/>